<reference evidence="3" key="1">
    <citation type="journal article" date="2019" name="Int. J. Syst. Evol. Microbiol.">
        <title>The Global Catalogue of Microorganisms (GCM) 10K type strain sequencing project: providing services to taxonomists for standard genome sequencing and annotation.</title>
        <authorList>
            <consortium name="The Broad Institute Genomics Platform"/>
            <consortium name="The Broad Institute Genome Sequencing Center for Infectious Disease"/>
            <person name="Wu L."/>
            <person name="Ma J."/>
        </authorList>
    </citation>
    <scope>NUCLEOTIDE SEQUENCE [LARGE SCALE GENOMIC DNA]</scope>
    <source>
        <strain evidence="3">NBRC 108728</strain>
    </source>
</reference>
<evidence type="ECO:0000256" key="1">
    <source>
        <dbReference type="SAM" id="MobiDB-lite"/>
    </source>
</evidence>
<keyword evidence="2" id="KW-0614">Plasmid</keyword>
<dbReference type="RefSeq" id="WP_286347285.1">
    <property type="nucleotide sequence ID" value="NZ_AP027733.1"/>
</dbReference>
<proteinExistence type="predicted"/>
<sequence length="89" mass="9747">MGVDRGRRRQGALPGLHRRRRLPGAAQRGVPVFYDLQNIGDDAHQAPTEIVFGDPGSGKTVSRGLKCALEDGYKGITQFIWDPKETSCP</sequence>
<gene>
    <name evidence="2" type="ORF">GCM10025867_46770</name>
</gene>
<evidence type="ECO:0008006" key="4">
    <source>
        <dbReference type="Google" id="ProtNLM"/>
    </source>
</evidence>
<dbReference type="EMBL" id="AP027733">
    <property type="protein sequence ID" value="BDZ52436.1"/>
    <property type="molecule type" value="Genomic_DNA"/>
</dbReference>
<dbReference type="Proteomes" id="UP001321486">
    <property type="component" value="Plasmid pNBRC108728a"/>
</dbReference>
<accession>A0ABN6Y5M7</accession>
<organism evidence="2 3">
    <name type="scientific">Frondihabitans sucicola</name>
    <dbReference type="NCBI Taxonomy" id="1268041"/>
    <lineage>
        <taxon>Bacteria</taxon>
        <taxon>Bacillati</taxon>
        <taxon>Actinomycetota</taxon>
        <taxon>Actinomycetes</taxon>
        <taxon>Micrococcales</taxon>
        <taxon>Microbacteriaceae</taxon>
        <taxon>Frondihabitans</taxon>
    </lineage>
</organism>
<feature type="region of interest" description="Disordered" evidence="1">
    <location>
        <begin position="1"/>
        <end position="21"/>
    </location>
</feature>
<protein>
    <recommendedName>
        <fullName evidence="4">KaiC-like domain-containing protein</fullName>
    </recommendedName>
</protein>
<geneLocation type="plasmid" evidence="2 3">
    <name>pNBRC108728a</name>
</geneLocation>
<name>A0ABN6Y5M7_9MICO</name>
<keyword evidence="3" id="KW-1185">Reference proteome</keyword>
<evidence type="ECO:0000313" key="3">
    <source>
        <dbReference type="Proteomes" id="UP001321486"/>
    </source>
</evidence>
<evidence type="ECO:0000313" key="2">
    <source>
        <dbReference type="EMBL" id="BDZ52436.1"/>
    </source>
</evidence>